<evidence type="ECO:0000256" key="4">
    <source>
        <dbReference type="ARBA" id="ARBA00023186"/>
    </source>
</evidence>
<evidence type="ECO:0000256" key="3">
    <source>
        <dbReference type="ARBA" id="ARBA00023157"/>
    </source>
</evidence>
<dbReference type="InterPro" id="IPR000397">
    <property type="entry name" value="Heat_shock_Hsp33"/>
</dbReference>
<dbReference type="PANTHER" id="PTHR30111:SF1">
    <property type="entry name" value="33 KDA CHAPERONIN"/>
    <property type="match status" value="1"/>
</dbReference>
<comment type="caution">
    <text evidence="6">The sequence shown here is derived from an EMBL/GenBank/DDBJ whole genome shotgun (WGS) entry which is preliminary data.</text>
</comment>
<dbReference type="GO" id="GO:0005737">
    <property type="term" value="C:cytoplasm"/>
    <property type="evidence" value="ECO:0007669"/>
    <property type="project" value="InterPro"/>
</dbReference>
<evidence type="ECO:0000256" key="2">
    <source>
        <dbReference type="ARBA" id="ARBA00022833"/>
    </source>
</evidence>
<evidence type="ECO:0000256" key="1">
    <source>
        <dbReference type="ARBA" id="ARBA00022490"/>
    </source>
</evidence>
<sequence length="285" mass="33204">MFKDLVIHFYTNTFRGCITQGHNMTNVIRIRSGLKDLTVCKELHTSVSSSLMQSIFLRGEERVRTVSERTFEAFGIIYNCSIYTEKWGNNFFRGVASKTETTIHNEKSNFMIGKTFYGEKEEKKAIFPLEDQNAGLTSKEIQTFYNISEQVPSKIYINSSDFTNKTPDFKSLSYFIQLMPGEEKQRLNELDDSIKSSSFFSQLHEEPLTEMNFKQLFSNIKEELGFKSLEFEFKCNCNKNSMMSFIEKLDLAELIELKKITRIMKCSHCSEIYELTSKDIEPYIK</sequence>
<dbReference type="SUPFAM" id="SSF118352">
    <property type="entry name" value="HSP33 redox switch-like"/>
    <property type="match status" value="1"/>
</dbReference>
<dbReference type="GO" id="GO:0044183">
    <property type="term" value="F:protein folding chaperone"/>
    <property type="evidence" value="ECO:0007669"/>
    <property type="project" value="TreeGrafter"/>
</dbReference>
<dbReference type="PANTHER" id="PTHR30111">
    <property type="entry name" value="33 KDA CHAPERONIN"/>
    <property type="match status" value="1"/>
</dbReference>
<dbReference type="InterPro" id="IPR016153">
    <property type="entry name" value="Heat_shock_Hsp33_N"/>
</dbReference>
<accession>A0A1R2BWR0</accession>
<name>A0A1R2BWR0_9CILI</name>
<dbReference type="GO" id="GO:0042026">
    <property type="term" value="P:protein refolding"/>
    <property type="evidence" value="ECO:0007669"/>
    <property type="project" value="TreeGrafter"/>
</dbReference>
<proteinExistence type="predicted"/>
<protein>
    <submittedName>
        <fullName evidence="6">Uncharacterized protein</fullName>
    </submittedName>
</protein>
<dbReference type="InterPro" id="IPR016154">
    <property type="entry name" value="Heat_shock_Hsp33_C"/>
</dbReference>
<organism evidence="6 7">
    <name type="scientific">Stentor coeruleus</name>
    <dbReference type="NCBI Taxonomy" id="5963"/>
    <lineage>
        <taxon>Eukaryota</taxon>
        <taxon>Sar</taxon>
        <taxon>Alveolata</taxon>
        <taxon>Ciliophora</taxon>
        <taxon>Postciliodesmatophora</taxon>
        <taxon>Heterotrichea</taxon>
        <taxon>Heterotrichida</taxon>
        <taxon>Stentoridae</taxon>
        <taxon>Stentor</taxon>
    </lineage>
</organism>
<dbReference type="EMBL" id="MPUH01000388">
    <property type="protein sequence ID" value="OMJ81228.1"/>
    <property type="molecule type" value="Genomic_DNA"/>
</dbReference>
<dbReference type="OrthoDB" id="550012at2759"/>
<evidence type="ECO:0000313" key="6">
    <source>
        <dbReference type="EMBL" id="OMJ81228.1"/>
    </source>
</evidence>
<keyword evidence="2" id="KW-0862">Zinc</keyword>
<gene>
    <name evidence="6" type="ORF">SteCoe_18345</name>
</gene>
<dbReference type="SUPFAM" id="SSF64397">
    <property type="entry name" value="Hsp33 domain"/>
    <property type="match status" value="1"/>
</dbReference>
<keyword evidence="4" id="KW-0143">Chaperone</keyword>
<dbReference type="Pfam" id="PF01430">
    <property type="entry name" value="HSP33"/>
    <property type="match status" value="1"/>
</dbReference>
<dbReference type="Proteomes" id="UP000187209">
    <property type="component" value="Unassembled WGS sequence"/>
</dbReference>
<reference evidence="6 7" key="1">
    <citation type="submission" date="2016-11" db="EMBL/GenBank/DDBJ databases">
        <title>The macronuclear genome of Stentor coeruleus: a giant cell with tiny introns.</title>
        <authorList>
            <person name="Slabodnick M."/>
            <person name="Ruby J.G."/>
            <person name="Reiff S.B."/>
            <person name="Swart E.C."/>
            <person name="Gosai S."/>
            <person name="Prabakaran S."/>
            <person name="Witkowska E."/>
            <person name="Larue G.E."/>
            <person name="Fisher S."/>
            <person name="Freeman R.M."/>
            <person name="Gunawardena J."/>
            <person name="Chu W."/>
            <person name="Stover N.A."/>
            <person name="Gregory B.D."/>
            <person name="Nowacki M."/>
            <person name="Derisi J."/>
            <person name="Roy S.W."/>
            <person name="Marshall W.F."/>
            <person name="Sood P."/>
        </authorList>
    </citation>
    <scope>NUCLEOTIDE SEQUENCE [LARGE SCALE GENOMIC DNA]</scope>
    <source>
        <strain evidence="6">WM001</strain>
    </source>
</reference>
<evidence type="ECO:0000256" key="5">
    <source>
        <dbReference type="ARBA" id="ARBA00023284"/>
    </source>
</evidence>
<dbReference type="Gene3D" id="3.55.30.10">
    <property type="entry name" value="Hsp33 domain"/>
    <property type="match status" value="1"/>
</dbReference>
<keyword evidence="5" id="KW-0676">Redox-active center</keyword>
<evidence type="ECO:0000313" key="7">
    <source>
        <dbReference type="Proteomes" id="UP000187209"/>
    </source>
</evidence>
<dbReference type="GO" id="GO:0051082">
    <property type="term" value="F:unfolded protein binding"/>
    <property type="evidence" value="ECO:0007669"/>
    <property type="project" value="InterPro"/>
</dbReference>
<keyword evidence="1" id="KW-0963">Cytoplasm</keyword>
<keyword evidence="3" id="KW-1015">Disulfide bond</keyword>
<dbReference type="AlphaFoldDB" id="A0A1R2BWR0"/>
<keyword evidence="7" id="KW-1185">Reference proteome</keyword>